<dbReference type="Pfam" id="PF00069">
    <property type="entry name" value="Pkinase"/>
    <property type="match status" value="1"/>
</dbReference>
<keyword evidence="4 5" id="KW-0067">ATP-binding</keyword>
<dbReference type="PROSITE" id="PS00108">
    <property type="entry name" value="PROTEIN_KINASE_ST"/>
    <property type="match status" value="1"/>
</dbReference>
<dbReference type="SMART" id="SM00220">
    <property type="entry name" value="S_TKc"/>
    <property type="match status" value="1"/>
</dbReference>
<dbReference type="GO" id="GO:0004672">
    <property type="term" value="F:protein kinase activity"/>
    <property type="evidence" value="ECO:0007669"/>
    <property type="project" value="InterPro"/>
</dbReference>
<evidence type="ECO:0000259" key="7">
    <source>
        <dbReference type="PROSITE" id="PS50011"/>
    </source>
</evidence>
<evidence type="ECO:0000256" key="3">
    <source>
        <dbReference type="ARBA" id="ARBA00022777"/>
    </source>
</evidence>
<evidence type="ECO:0000256" key="5">
    <source>
        <dbReference type="PROSITE-ProRule" id="PRU10141"/>
    </source>
</evidence>
<dbReference type="InterPro" id="IPR056980">
    <property type="entry name" value="ARM_RUK"/>
</dbReference>
<feature type="domain" description="Protein kinase" evidence="7">
    <location>
        <begin position="14"/>
        <end position="267"/>
    </location>
</feature>
<feature type="binding site" evidence="5">
    <location>
        <position position="43"/>
    </location>
    <ligand>
        <name>ATP</name>
        <dbReference type="ChEBI" id="CHEBI:30616"/>
    </ligand>
</feature>
<keyword evidence="1" id="KW-0808">Transferase</keyword>
<dbReference type="PROSITE" id="PS50011">
    <property type="entry name" value="PROTEIN_KINASE_DOM"/>
    <property type="match status" value="1"/>
</dbReference>
<dbReference type="GO" id="GO:0000914">
    <property type="term" value="P:phragmoplast assembly"/>
    <property type="evidence" value="ECO:0007669"/>
    <property type="project" value="InterPro"/>
</dbReference>
<dbReference type="InterPro" id="IPR016024">
    <property type="entry name" value="ARM-type_fold"/>
</dbReference>
<dbReference type="Gene3D" id="1.10.510.10">
    <property type="entry name" value="Transferase(Phosphotransferase) domain 1"/>
    <property type="match status" value="1"/>
</dbReference>
<dbReference type="Proteomes" id="UP001152523">
    <property type="component" value="Unassembled WGS sequence"/>
</dbReference>
<feature type="compositionally biased region" description="Acidic residues" evidence="6">
    <location>
        <begin position="410"/>
        <end position="431"/>
    </location>
</feature>
<evidence type="ECO:0000313" key="9">
    <source>
        <dbReference type="Proteomes" id="UP001152523"/>
    </source>
</evidence>
<feature type="region of interest" description="Disordered" evidence="6">
    <location>
        <begin position="292"/>
        <end position="523"/>
    </location>
</feature>
<dbReference type="InterPro" id="IPR056981">
    <property type="entry name" value="HEAT_ULK4_RUNKEL"/>
</dbReference>
<dbReference type="CDD" id="cd14010">
    <property type="entry name" value="STKc_ULK4"/>
    <property type="match status" value="1"/>
</dbReference>
<dbReference type="Gene3D" id="1.25.10.10">
    <property type="entry name" value="Leucine-rich Repeat Variant"/>
    <property type="match status" value="1"/>
</dbReference>
<dbReference type="Pfam" id="PF24970">
    <property type="entry name" value="ARM_RUK"/>
    <property type="match status" value="1"/>
</dbReference>
<feature type="compositionally biased region" description="Polar residues" evidence="6">
    <location>
        <begin position="437"/>
        <end position="447"/>
    </location>
</feature>
<dbReference type="Pfam" id="PF23606">
    <property type="entry name" value="HEAT_ULK4"/>
    <property type="match status" value="1"/>
</dbReference>
<evidence type="ECO:0000313" key="8">
    <source>
        <dbReference type="EMBL" id="CAH9076090.1"/>
    </source>
</evidence>
<dbReference type="SUPFAM" id="SSF48371">
    <property type="entry name" value="ARM repeat"/>
    <property type="match status" value="1"/>
</dbReference>
<gene>
    <name evidence="8" type="ORF">CEPIT_LOCUS5761</name>
</gene>
<feature type="compositionally biased region" description="Basic and acidic residues" evidence="6">
    <location>
        <begin position="293"/>
        <end position="303"/>
    </location>
</feature>
<accession>A0AAV0CI46</accession>
<dbReference type="InterPro" id="IPR008271">
    <property type="entry name" value="Ser/Thr_kinase_AS"/>
</dbReference>
<dbReference type="PROSITE" id="PS00107">
    <property type="entry name" value="PROTEIN_KINASE_ATP"/>
    <property type="match status" value="1"/>
</dbReference>
<dbReference type="SUPFAM" id="SSF56112">
    <property type="entry name" value="Protein kinase-like (PK-like)"/>
    <property type="match status" value="1"/>
</dbReference>
<dbReference type="InterPro" id="IPR011989">
    <property type="entry name" value="ARM-like"/>
</dbReference>
<dbReference type="InterPro" id="IPR000719">
    <property type="entry name" value="Prot_kinase_dom"/>
</dbReference>
<keyword evidence="3" id="KW-0418">Kinase</keyword>
<dbReference type="GO" id="GO:0005524">
    <property type="term" value="F:ATP binding"/>
    <property type="evidence" value="ECO:0007669"/>
    <property type="project" value="UniProtKB-UniRule"/>
</dbReference>
<dbReference type="GO" id="GO:0008017">
    <property type="term" value="F:microtubule binding"/>
    <property type="evidence" value="ECO:0007669"/>
    <property type="project" value="InterPro"/>
</dbReference>
<reference evidence="8" key="1">
    <citation type="submission" date="2022-07" db="EMBL/GenBank/DDBJ databases">
        <authorList>
            <person name="Macas J."/>
            <person name="Novak P."/>
            <person name="Neumann P."/>
        </authorList>
    </citation>
    <scope>NUCLEOTIDE SEQUENCE</scope>
</reference>
<dbReference type="InterPro" id="IPR017441">
    <property type="entry name" value="Protein_kinase_ATP_BS"/>
</dbReference>
<name>A0AAV0CI46_9ASTE</name>
<dbReference type="InterPro" id="IPR011009">
    <property type="entry name" value="Kinase-like_dom_sf"/>
</dbReference>
<organism evidence="8 9">
    <name type="scientific">Cuscuta epithymum</name>
    <dbReference type="NCBI Taxonomy" id="186058"/>
    <lineage>
        <taxon>Eukaryota</taxon>
        <taxon>Viridiplantae</taxon>
        <taxon>Streptophyta</taxon>
        <taxon>Embryophyta</taxon>
        <taxon>Tracheophyta</taxon>
        <taxon>Spermatophyta</taxon>
        <taxon>Magnoliopsida</taxon>
        <taxon>eudicotyledons</taxon>
        <taxon>Gunneridae</taxon>
        <taxon>Pentapetalae</taxon>
        <taxon>asterids</taxon>
        <taxon>lamiids</taxon>
        <taxon>Solanales</taxon>
        <taxon>Convolvulaceae</taxon>
        <taxon>Cuscuteae</taxon>
        <taxon>Cuscuta</taxon>
        <taxon>Cuscuta subgen. Cuscuta</taxon>
    </lineage>
</organism>
<evidence type="ECO:0000256" key="6">
    <source>
        <dbReference type="SAM" id="MobiDB-lite"/>
    </source>
</evidence>
<dbReference type="InterPro" id="IPR044591">
    <property type="entry name" value="RUK"/>
</dbReference>
<feature type="compositionally biased region" description="Polar residues" evidence="6">
    <location>
        <begin position="509"/>
        <end position="523"/>
    </location>
</feature>
<feature type="compositionally biased region" description="Basic and acidic residues" evidence="6">
    <location>
        <begin position="310"/>
        <end position="325"/>
    </location>
</feature>
<evidence type="ECO:0000256" key="2">
    <source>
        <dbReference type="ARBA" id="ARBA00022741"/>
    </source>
</evidence>
<dbReference type="EMBL" id="CAMAPF010000030">
    <property type="protein sequence ID" value="CAH9076090.1"/>
    <property type="molecule type" value="Genomic_DNA"/>
</dbReference>
<evidence type="ECO:0000256" key="1">
    <source>
        <dbReference type="ARBA" id="ARBA00022679"/>
    </source>
</evidence>
<evidence type="ECO:0000256" key="4">
    <source>
        <dbReference type="ARBA" id="ARBA00022840"/>
    </source>
</evidence>
<dbReference type="PANTHER" id="PTHR46562">
    <property type="entry name" value="SERINE/THREONINE-KINASE ULK4-LIKE PROTEIN-RELATED"/>
    <property type="match status" value="1"/>
</dbReference>
<sequence length="1380" mass="154012">MNQYHINAERMNQYHIYEAIGHGKHSTVYKGRKKKTIEYFAIKSVDKSQKAKVLQEGRVLHSLDHPNVLKFYSWYETSAHLWLVLEYCVGGNLMTLLQQDTKLPEDSIHDLACGLVRALQFLHSKGILYCDLKPSNILLDANGLTKLCDFGLSRKLNDISRTPSSQLPQAKRGTPCYMAPELFQDGGVHSYSSDLWALGCVMYECYAGRPPFVAKEFTQLVKSILADPIPALPGTPSRPFVNLINSLLIKDPAERIPWSELCEHAFWRAKFSLVSLPPQPAFDNLVELSSRPHLSERNSEKPPHNKTPQKARDRDPKGIHRHDENSNTESKGPDTPNRGISSTRKPQHKASGRNIDNKHKDTSNNTREVNLLRLSRIAKSNLRRENEKQNYRRPLPNSSENDAEVKIENNDMELDFSENTEDETNDEADDSEGMKCTTESTVSPSNEQQEKVEGTDDANSGLSPMVKTPFSDDSRNLDLEPSSEHSYNSATLPSDDPQQKTPRIKDGTSSDADTPKSSTSLSQVLWHPSDLSVRPVMPSRKLDKVSGTTLPLPFDPLLASDFVKMSKEQSDLTNRIISIITGNTSTGEKQNVIKYLEMLSSNADAANILTNGPIMLVLVKMLRQSKASLLHAQLASLIGLLIRRSTFIGDELSNSGILGALTDGLRDRQDKVRRFSMAALGELLFYISTQDEHARDNSALESPSKDNRVSSAWQVTSSIISLVSSVLRNGEDDMTQLYALRTIENISSQGGHWSARFTSQAVLINLCHIFRAPGKQEMMKLTAGSCLVRLVRFSPSCIQRVLDKLPLKDISSILVKGSQREQQICLNLLNMALSESHMPANIGRYLPSLLEDKNLVPHLISLIEQGGEVLKGKALLFVALLCKNGRRWLAQFFCNAKLLSAVDRLVKDKDSYVKQCLDSFAYVVASSVPSLLETTVTDIQQLMSSRRRGQIMGASSRNSSKTNFHFFPVVLHLLGCSLLKQKVASHQVIQQLANLMRLMESPFQGRDDFQITLLRILESIAEETSVIKESCNIFTSEVLPSLCVLYKGNSKDGDARFLCLKVFFDLMVTLLNEVSGDEQKMMELKSISNSHFLPMYPSLVEDEDPIPVYAQKLLVMFIEYSHIKIPDILHMKIISQCFEFLLVDFSSMNVNNVMLCLALASAPELDTEVLSQLKVVRKLGSLLEFVRAREMENFIEPTLCLCKAFLLRSAGTRKGSSSNTKESAPLLYDNSSHAAIDRDECSSTVIRDIADFGENVGVLLDLSNSSADNISDVASECLVLLLKAAPREATTGFLTNLARVTVILESWSPTISNLVPLRILYALAHSCRQYLSHSMILAIHFPDISKLERVLSQLKSCTLQTVADAAFCASSELQRLPHRY</sequence>
<dbReference type="PANTHER" id="PTHR46562:SF1">
    <property type="entry name" value="SERINE_THREONINE-PROTEIN KINASE ULK4"/>
    <property type="match status" value="1"/>
</dbReference>
<dbReference type="FunFam" id="3.30.200.20:FF:000042">
    <property type="entry name" value="Aurora kinase A"/>
    <property type="match status" value="1"/>
</dbReference>
<keyword evidence="2 5" id="KW-0547">Nucleotide-binding</keyword>
<keyword evidence="9" id="KW-1185">Reference proteome</keyword>
<comment type="caution">
    <text evidence="8">The sequence shown here is derived from an EMBL/GenBank/DDBJ whole genome shotgun (WGS) entry which is preliminary data.</text>
</comment>
<protein>
    <recommendedName>
        <fullName evidence="7">Protein kinase domain-containing protein</fullName>
    </recommendedName>
</protein>
<proteinExistence type="predicted"/>